<comment type="caution">
    <text evidence="9">The sequence shown here is derived from an EMBL/GenBank/DDBJ whole genome shotgun (WGS) entry which is preliminary data.</text>
</comment>
<evidence type="ECO:0000256" key="4">
    <source>
        <dbReference type="ARBA" id="ARBA00022692"/>
    </source>
</evidence>
<evidence type="ECO:0000256" key="1">
    <source>
        <dbReference type="ARBA" id="ARBA00004141"/>
    </source>
</evidence>
<comment type="subcellular location">
    <subcellularLocation>
        <location evidence="1">Membrane</location>
        <topology evidence="1">Multi-pass membrane protein</topology>
    </subcellularLocation>
</comment>
<dbReference type="PANTHER" id="PTHR43829">
    <property type="entry name" value="AQUAPORIN OR AQUAGLYCEROPORIN RELATED"/>
    <property type="match status" value="1"/>
</dbReference>
<evidence type="ECO:0000256" key="7">
    <source>
        <dbReference type="RuleBase" id="RU000477"/>
    </source>
</evidence>
<dbReference type="EMBL" id="JAJGMW010000006">
    <property type="protein sequence ID" value="MCC4212274.1"/>
    <property type="molecule type" value="Genomic_DNA"/>
</dbReference>
<organism evidence="9 10">
    <name type="scientific">Leeuwenhoekiella parthenopeia</name>
    <dbReference type="NCBI Taxonomy" id="2890320"/>
    <lineage>
        <taxon>Bacteria</taxon>
        <taxon>Pseudomonadati</taxon>
        <taxon>Bacteroidota</taxon>
        <taxon>Flavobacteriia</taxon>
        <taxon>Flavobacteriales</taxon>
        <taxon>Flavobacteriaceae</taxon>
        <taxon>Leeuwenhoekiella</taxon>
    </lineage>
</organism>
<keyword evidence="3 7" id="KW-0813">Transport</keyword>
<dbReference type="SUPFAM" id="SSF81338">
    <property type="entry name" value="Aquaporin-like"/>
    <property type="match status" value="1"/>
</dbReference>
<keyword evidence="10" id="KW-1185">Reference proteome</keyword>
<feature type="transmembrane region" description="Helical" evidence="8">
    <location>
        <begin position="195"/>
        <end position="215"/>
    </location>
</feature>
<evidence type="ECO:0000313" key="9">
    <source>
        <dbReference type="EMBL" id="MCC4212274.1"/>
    </source>
</evidence>
<accession>A0ABS8GQQ8</accession>
<evidence type="ECO:0000256" key="3">
    <source>
        <dbReference type="ARBA" id="ARBA00022448"/>
    </source>
</evidence>
<reference evidence="9 10" key="1">
    <citation type="submission" date="2021-11" db="EMBL/GenBank/DDBJ databases">
        <title>Seasonal and diel survey of microbial diversity of the Tyrrhenian coast.</title>
        <authorList>
            <person name="Gattoni G."/>
            <person name="Corral P."/>
        </authorList>
    </citation>
    <scope>NUCLEOTIDE SEQUENCE [LARGE SCALE GENOMIC DNA]</scope>
    <source>
        <strain evidence="9 10">Mr9</strain>
    </source>
</reference>
<evidence type="ECO:0000256" key="5">
    <source>
        <dbReference type="ARBA" id="ARBA00022989"/>
    </source>
</evidence>
<dbReference type="RefSeq" id="WP_228229366.1">
    <property type="nucleotide sequence ID" value="NZ_JAJGMW010000006.1"/>
</dbReference>
<dbReference type="Pfam" id="PF00230">
    <property type="entry name" value="MIP"/>
    <property type="match status" value="1"/>
</dbReference>
<keyword evidence="6 8" id="KW-0472">Membrane</keyword>
<feature type="transmembrane region" description="Helical" evidence="8">
    <location>
        <begin position="162"/>
        <end position="183"/>
    </location>
</feature>
<keyword evidence="5 8" id="KW-1133">Transmembrane helix</keyword>
<sequence>MRKTAIAEIVSKVCFLMITSRELIGEILGTFVLIIFGLSAGAVAVLFGGYQSIMQIGIAWGISVMLAVYLTRHLSNAHINPAVTLAMVISGRMPAKKLIPYWFAQVLGAFLGGLMLYFLFSPSIQAFEESKGIVRGTYESITTAKMFGEFYMMPGNTAVVNLPLAIIAEAFGTFLLLLFVLGFTEDANVGRPHDTMAPVFIGISVTIIICLIAPLTQCGINPARDFGPRMVAWMMGWGDAAFPDNSGGFFWVYICGPFLGAVTAALFFDRIVAPALRKDGSDTI</sequence>
<gene>
    <name evidence="9" type="ORF">LLW17_06050</name>
</gene>
<comment type="similarity">
    <text evidence="2 7">Belongs to the MIP/aquaporin (TC 1.A.8) family.</text>
</comment>
<feature type="transmembrane region" description="Helical" evidence="8">
    <location>
        <begin position="27"/>
        <end position="47"/>
    </location>
</feature>
<dbReference type="PRINTS" id="PR00783">
    <property type="entry name" value="MINTRINSICP"/>
</dbReference>
<dbReference type="NCBIfam" id="TIGR00861">
    <property type="entry name" value="MIP"/>
    <property type="match status" value="1"/>
</dbReference>
<dbReference type="InterPro" id="IPR050363">
    <property type="entry name" value="MIP/Aquaporin"/>
</dbReference>
<dbReference type="Proteomes" id="UP001197770">
    <property type="component" value="Unassembled WGS sequence"/>
</dbReference>
<dbReference type="Gene3D" id="1.20.1080.10">
    <property type="entry name" value="Glycerol uptake facilitator protein"/>
    <property type="match status" value="1"/>
</dbReference>
<evidence type="ECO:0000256" key="6">
    <source>
        <dbReference type="ARBA" id="ARBA00023136"/>
    </source>
</evidence>
<dbReference type="PANTHER" id="PTHR43829:SF9">
    <property type="entry name" value="AQUAPORIN-9"/>
    <property type="match status" value="1"/>
</dbReference>
<feature type="transmembrane region" description="Helical" evidence="8">
    <location>
        <begin position="248"/>
        <end position="268"/>
    </location>
</feature>
<evidence type="ECO:0000313" key="10">
    <source>
        <dbReference type="Proteomes" id="UP001197770"/>
    </source>
</evidence>
<proteinExistence type="inferred from homology"/>
<dbReference type="InterPro" id="IPR022357">
    <property type="entry name" value="MIP_CS"/>
</dbReference>
<dbReference type="PROSITE" id="PS00221">
    <property type="entry name" value="MIP"/>
    <property type="match status" value="1"/>
</dbReference>
<feature type="transmembrane region" description="Helical" evidence="8">
    <location>
        <begin position="99"/>
        <end position="120"/>
    </location>
</feature>
<dbReference type="InterPro" id="IPR000425">
    <property type="entry name" value="MIP"/>
</dbReference>
<evidence type="ECO:0000256" key="2">
    <source>
        <dbReference type="ARBA" id="ARBA00006175"/>
    </source>
</evidence>
<evidence type="ECO:0000256" key="8">
    <source>
        <dbReference type="SAM" id="Phobius"/>
    </source>
</evidence>
<dbReference type="InterPro" id="IPR023271">
    <property type="entry name" value="Aquaporin-like"/>
</dbReference>
<name>A0ABS8GQQ8_9FLAO</name>
<keyword evidence="4 7" id="KW-0812">Transmembrane</keyword>
<feature type="transmembrane region" description="Helical" evidence="8">
    <location>
        <begin position="53"/>
        <end position="71"/>
    </location>
</feature>
<protein>
    <submittedName>
        <fullName evidence="9">Aquaporin family protein</fullName>
    </submittedName>
</protein>